<dbReference type="PANTHER" id="PTHR31286:SF180">
    <property type="entry name" value="OS10G0362600 PROTEIN"/>
    <property type="match status" value="1"/>
</dbReference>
<reference evidence="1" key="1">
    <citation type="submission" date="2022-02" db="EMBL/GenBank/DDBJ databases">
        <authorList>
            <person name="Henning P.M."/>
            <person name="McCubbin A.G."/>
            <person name="Shore J.S."/>
        </authorList>
    </citation>
    <scope>NUCLEOTIDE SEQUENCE</scope>
    <source>
        <strain evidence="1">F60SS</strain>
        <tissue evidence="1">Leaves</tissue>
    </source>
</reference>
<reference evidence="1" key="2">
    <citation type="journal article" date="2023" name="Plants (Basel)">
        <title>Annotation of the Turnera subulata (Passifloraceae) Draft Genome Reveals the S-Locus Evolved after the Divergence of Turneroideae from Passifloroideae in a Stepwise Manner.</title>
        <authorList>
            <person name="Henning P.M."/>
            <person name="Roalson E.H."/>
            <person name="Mir W."/>
            <person name="McCubbin A.G."/>
            <person name="Shore J.S."/>
        </authorList>
    </citation>
    <scope>NUCLEOTIDE SEQUENCE</scope>
    <source>
        <strain evidence="1">F60SS</strain>
    </source>
</reference>
<keyword evidence="2" id="KW-1185">Reference proteome</keyword>
<dbReference type="InterPro" id="IPR040256">
    <property type="entry name" value="At4g02000-like"/>
</dbReference>
<dbReference type="AlphaFoldDB" id="A0A9Q0FGB4"/>
<dbReference type="EMBL" id="JAKUCV010005490">
    <property type="protein sequence ID" value="KAJ4830944.1"/>
    <property type="molecule type" value="Genomic_DNA"/>
</dbReference>
<proteinExistence type="predicted"/>
<dbReference type="PANTHER" id="PTHR31286">
    <property type="entry name" value="GLYCINE-RICH CELL WALL STRUCTURAL PROTEIN 1.8-LIKE"/>
    <property type="match status" value="1"/>
</dbReference>
<evidence type="ECO:0000313" key="1">
    <source>
        <dbReference type="EMBL" id="KAJ4830944.1"/>
    </source>
</evidence>
<dbReference type="OrthoDB" id="1751344at2759"/>
<protein>
    <recommendedName>
        <fullName evidence="3">DUF4283 domain-containing protein</fullName>
    </recommendedName>
</protein>
<sequence length="78" mass="8736">FPVWIKLKNVPLELLTKEGLSYLSSALGTPLHTDQNCSKIFKSDCVNVCVQIDFSKPLLNELKLDINGENVIIDVIYS</sequence>
<organism evidence="1 2">
    <name type="scientific">Turnera subulata</name>
    <dbReference type="NCBI Taxonomy" id="218843"/>
    <lineage>
        <taxon>Eukaryota</taxon>
        <taxon>Viridiplantae</taxon>
        <taxon>Streptophyta</taxon>
        <taxon>Embryophyta</taxon>
        <taxon>Tracheophyta</taxon>
        <taxon>Spermatophyta</taxon>
        <taxon>Magnoliopsida</taxon>
        <taxon>eudicotyledons</taxon>
        <taxon>Gunneridae</taxon>
        <taxon>Pentapetalae</taxon>
        <taxon>rosids</taxon>
        <taxon>fabids</taxon>
        <taxon>Malpighiales</taxon>
        <taxon>Passifloraceae</taxon>
        <taxon>Turnera</taxon>
    </lineage>
</organism>
<evidence type="ECO:0008006" key="3">
    <source>
        <dbReference type="Google" id="ProtNLM"/>
    </source>
</evidence>
<evidence type="ECO:0000313" key="2">
    <source>
        <dbReference type="Proteomes" id="UP001141552"/>
    </source>
</evidence>
<comment type="caution">
    <text evidence="1">The sequence shown here is derived from an EMBL/GenBank/DDBJ whole genome shotgun (WGS) entry which is preliminary data.</text>
</comment>
<feature type="non-terminal residue" evidence="1">
    <location>
        <position position="1"/>
    </location>
</feature>
<name>A0A9Q0FGB4_9ROSI</name>
<accession>A0A9Q0FGB4</accession>
<dbReference type="Proteomes" id="UP001141552">
    <property type="component" value="Unassembled WGS sequence"/>
</dbReference>
<gene>
    <name evidence="1" type="ORF">Tsubulata_019836</name>
</gene>